<feature type="compositionally biased region" description="Low complexity" evidence="1">
    <location>
        <begin position="23"/>
        <end position="36"/>
    </location>
</feature>
<accession>A0A1V8YCV3</accession>
<gene>
    <name evidence="2" type="ORF">BH747_06690</name>
</gene>
<dbReference type="EMBL" id="MJEA01000005">
    <property type="protein sequence ID" value="OQO70444.1"/>
    <property type="molecule type" value="Genomic_DNA"/>
</dbReference>
<name>A0A1V8YCV3_9ENTE</name>
<evidence type="ECO:0000313" key="3">
    <source>
        <dbReference type="Proteomes" id="UP000192477"/>
    </source>
</evidence>
<evidence type="ECO:0000256" key="1">
    <source>
        <dbReference type="SAM" id="MobiDB-lite"/>
    </source>
</evidence>
<dbReference type="AlphaFoldDB" id="A0A1V8YCV3"/>
<dbReference type="RefSeq" id="WP_206600206.1">
    <property type="nucleotide sequence ID" value="NZ_MJEA01000005.1"/>
</dbReference>
<feature type="compositionally biased region" description="Low complexity" evidence="1">
    <location>
        <begin position="43"/>
        <end position="53"/>
    </location>
</feature>
<dbReference type="Proteomes" id="UP000192477">
    <property type="component" value="Unassembled WGS sequence"/>
</dbReference>
<proteinExistence type="predicted"/>
<organism evidence="2 3">
    <name type="scientific">Enterococcus villorum</name>
    <dbReference type="NCBI Taxonomy" id="112904"/>
    <lineage>
        <taxon>Bacteria</taxon>
        <taxon>Bacillati</taxon>
        <taxon>Bacillota</taxon>
        <taxon>Bacilli</taxon>
        <taxon>Lactobacillales</taxon>
        <taxon>Enterococcaceae</taxon>
        <taxon>Enterococcus</taxon>
    </lineage>
</organism>
<feature type="region of interest" description="Disordered" evidence="1">
    <location>
        <begin position="1"/>
        <end position="64"/>
    </location>
</feature>
<comment type="caution">
    <text evidence="2">The sequence shown here is derived from an EMBL/GenBank/DDBJ whole genome shotgun (WGS) entry which is preliminary data.</text>
</comment>
<reference evidence="2 3" key="1">
    <citation type="journal article" date="2017" name="BMC Microbiol.">
        <title>Comparative genomics of Enterococcus spp. isolated from bovine feces.</title>
        <authorList>
            <person name="Beukers A.G."/>
            <person name="Zaheer R."/>
            <person name="Goji N."/>
            <person name="Amoako K.K."/>
            <person name="Chaves A.V."/>
            <person name="Ward M.P."/>
            <person name="McAllister T.A."/>
        </authorList>
    </citation>
    <scope>NUCLEOTIDE SEQUENCE [LARGE SCALE GENOMIC DNA]</scope>
    <source>
        <strain evidence="2 3">F1129D 143</strain>
    </source>
</reference>
<evidence type="ECO:0000313" key="2">
    <source>
        <dbReference type="EMBL" id="OQO70444.1"/>
    </source>
</evidence>
<protein>
    <submittedName>
        <fullName evidence="2">Uncharacterized protein</fullName>
    </submittedName>
</protein>
<sequence length="195" mass="20615">MTTETSSNITSASTSTGLLPNDTSMSSSESASTENSQPAVNNTQMSSTTQTSTENPTVTNEFPYAVDPGQFNIPTTFQFRGANVPASVTLENNNGQMTMTSNPKSGGEPTVYTASIETIPTTSIRISSYAGNTIRTVNVNTKINLLNKLSSANTSNEYSPFYVFKNSNGGLSLITPNYAGNAPEGQSDVMLEAVH</sequence>
<feature type="compositionally biased region" description="Low complexity" evidence="1">
    <location>
        <begin position="1"/>
        <end position="16"/>
    </location>
</feature>